<dbReference type="AlphaFoldDB" id="A0A420VE38"/>
<sequence>MDYVKKDIGYHFEKIPTTYRQNFRYQFSVTGVSKNEIIRLRNNGQLTDRDVEIAKFLFTHTFATAEQIGNYLNVPGEKIRNRLEELVKKRVLNSFFLAEVDMKLNNNMRDALIIYCLDFGGKYLVSRYGGMDTSDWYSTVNMEGADLVAKDLVATEFFVNLYRSCGKMLVYYTTQPQMKVGNKHVSPSFVCGLDVVFIRKYLIGEVVFDGEETIAFRDRILKLEGLLTTNAWRKYFCDVEEPPFLVIVAENDIVARNAAAVVNRATEIDNSKLLLTTIDRMQNLFYEKGAFLVYDPNTNKMRNVIVNTFKPPES</sequence>
<dbReference type="RefSeq" id="WP_120669297.1">
    <property type="nucleotide sequence ID" value="NZ_AZRV01000035.1"/>
</dbReference>
<protein>
    <submittedName>
        <fullName evidence="1">Uncharacterized protein</fullName>
    </submittedName>
</protein>
<name>A0A420VE38_9BACI</name>
<reference evidence="1 2" key="1">
    <citation type="submission" date="2013-12" db="EMBL/GenBank/DDBJ databases">
        <title>Genome and proteome characterization of Caldibacillus debilis GB1 derived from a cellulolytic aero-tolerant co-culture.</title>
        <authorList>
            <person name="Wushke S.T."/>
            <person name="Zhang X."/>
            <person name="Fristensky B."/>
            <person name="Wilkins J.A."/>
            <person name="Levin D.B."/>
            <person name="Sparling R."/>
        </authorList>
    </citation>
    <scope>NUCLEOTIDE SEQUENCE [LARGE SCALE GENOMIC DNA]</scope>
    <source>
        <strain evidence="1 2">GB1</strain>
    </source>
</reference>
<keyword evidence="2" id="KW-1185">Reference proteome</keyword>
<proteinExistence type="predicted"/>
<gene>
    <name evidence="1" type="ORF">Cdeb_01331</name>
</gene>
<dbReference type="Proteomes" id="UP000286235">
    <property type="component" value="Unassembled WGS sequence"/>
</dbReference>
<accession>A0A420VE38</accession>
<evidence type="ECO:0000313" key="2">
    <source>
        <dbReference type="Proteomes" id="UP000286235"/>
    </source>
</evidence>
<evidence type="ECO:0000313" key="1">
    <source>
        <dbReference type="EMBL" id="RKO61836.1"/>
    </source>
</evidence>
<organism evidence="1 2">
    <name type="scientific">Caldibacillus debilis GB1</name>
    <dbReference type="NCBI Taxonomy" id="1339248"/>
    <lineage>
        <taxon>Bacteria</taxon>
        <taxon>Bacillati</taxon>
        <taxon>Bacillota</taxon>
        <taxon>Bacilli</taxon>
        <taxon>Bacillales</taxon>
        <taxon>Bacillaceae</taxon>
        <taxon>Caldibacillus</taxon>
    </lineage>
</organism>
<dbReference type="EMBL" id="AZRV01000035">
    <property type="protein sequence ID" value="RKO61836.1"/>
    <property type="molecule type" value="Genomic_DNA"/>
</dbReference>
<comment type="caution">
    <text evidence="1">The sequence shown here is derived from an EMBL/GenBank/DDBJ whole genome shotgun (WGS) entry which is preliminary data.</text>
</comment>